<evidence type="ECO:0000256" key="9">
    <source>
        <dbReference type="ARBA" id="ARBA00023306"/>
    </source>
</evidence>
<dbReference type="Pfam" id="PF18075">
    <property type="entry name" value="FtsX_ECD"/>
    <property type="match status" value="1"/>
</dbReference>
<dbReference type="InterPro" id="IPR003838">
    <property type="entry name" value="ABC3_permease_C"/>
</dbReference>
<dbReference type="InterPro" id="IPR004513">
    <property type="entry name" value="FtsX"/>
</dbReference>
<name>A0A3R5XWJ6_9BACT</name>
<dbReference type="Proteomes" id="UP000287502">
    <property type="component" value="Chromosome"/>
</dbReference>
<evidence type="ECO:0000256" key="8">
    <source>
        <dbReference type="ARBA" id="ARBA00023136"/>
    </source>
</evidence>
<feature type="transmembrane region" description="Helical" evidence="11">
    <location>
        <begin position="169"/>
        <end position="195"/>
    </location>
</feature>
<dbReference type="Gene3D" id="3.30.70.3040">
    <property type="match status" value="1"/>
</dbReference>
<dbReference type="PIRSF" id="PIRSF003097">
    <property type="entry name" value="FtsX"/>
    <property type="match status" value="1"/>
</dbReference>
<dbReference type="RefSeq" id="WP_128466198.1">
    <property type="nucleotide sequence ID" value="NZ_CP035108.1"/>
</dbReference>
<feature type="transmembrane region" description="Helical" evidence="11">
    <location>
        <begin position="216"/>
        <end position="244"/>
    </location>
</feature>
<reference evidence="14 15" key="1">
    <citation type="submission" date="2019-01" db="EMBL/GenBank/DDBJ databases">
        <title>Geovibrio thiophilus DSM 11263, complete genome.</title>
        <authorList>
            <person name="Spring S."/>
            <person name="Bunk B."/>
            <person name="Sproer C."/>
        </authorList>
    </citation>
    <scope>NUCLEOTIDE SEQUENCE [LARGE SCALE GENOMIC DNA]</scope>
    <source>
        <strain evidence="14 15">DSM 11263</strain>
    </source>
</reference>
<organism evidence="14 15">
    <name type="scientific">Geovibrio thiophilus</name>
    <dbReference type="NCBI Taxonomy" id="139438"/>
    <lineage>
        <taxon>Bacteria</taxon>
        <taxon>Pseudomonadati</taxon>
        <taxon>Deferribacterota</taxon>
        <taxon>Deferribacteres</taxon>
        <taxon>Deferribacterales</taxon>
        <taxon>Geovibrionaceae</taxon>
        <taxon>Geovibrio</taxon>
    </lineage>
</organism>
<feature type="transmembrane region" description="Helical" evidence="11">
    <location>
        <begin position="264"/>
        <end position="288"/>
    </location>
</feature>
<evidence type="ECO:0000259" key="12">
    <source>
        <dbReference type="Pfam" id="PF02687"/>
    </source>
</evidence>
<dbReference type="GO" id="GO:0005886">
    <property type="term" value="C:plasma membrane"/>
    <property type="evidence" value="ECO:0007669"/>
    <property type="project" value="UniProtKB-SubCell"/>
</dbReference>
<comment type="subcellular location">
    <subcellularLocation>
        <location evidence="1">Cell membrane</location>
        <topology evidence="1">Multi-pass membrane protein</topology>
    </subcellularLocation>
</comment>
<evidence type="ECO:0000256" key="7">
    <source>
        <dbReference type="ARBA" id="ARBA00022989"/>
    </source>
</evidence>
<keyword evidence="6 11" id="KW-0812">Transmembrane</keyword>
<evidence type="ECO:0000313" key="15">
    <source>
        <dbReference type="Proteomes" id="UP000287502"/>
    </source>
</evidence>
<keyword evidence="8 10" id="KW-0472">Membrane</keyword>
<evidence type="ECO:0000256" key="11">
    <source>
        <dbReference type="SAM" id="Phobius"/>
    </source>
</evidence>
<dbReference type="OrthoDB" id="9813411at2"/>
<feature type="domain" description="FtsX extracellular" evidence="13">
    <location>
        <begin position="58"/>
        <end position="147"/>
    </location>
</feature>
<evidence type="ECO:0000256" key="10">
    <source>
        <dbReference type="PIRNR" id="PIRNR003097"/>
    </source>
</evidence>
<dbReference type="PANTHER" id="PTHR47755">
    <property type="entry name" value="CELL DIVISION PROTEIN FTSX"/>
    <property type="match status" value="1"/>
</dbReference>
<dbReference type="Pfam" id="PF02687">
    <property type="entry name" value="FtsX"/>
    <property type="match status" value="1"/>
</dbReference>
<evidence type="ECO:0000256" key="4">
    <source>
        <dbReference type="ARBA" id="ARBA00022475"/>
    </source>
</evidence>
<evidence type="ECO:0000256" key="2">
    <source>
        <dbReference type="ARBA" id="ARBA00007379"/>
    </source>
</evidence>
<dbReference type="EMBL" id="CP035108">
    <property type="protein sequence ID" value="QAR32912.1"/>
    <property type="molecule type" value="Genomic_DNA"/>
</dbReference>
<feature type="domain" description="ABC3 transporter permease C-terminal" evidence="12">
    <location>
        <begin position="173"/>
        <end position="294"/>
    </location>
</feature>
<evidence type="ECO:0000256" key="3">
    <source>
        <dbReference type="ARBA" id="ARBA00021907"/>
    </source>
</evidence>
<keyword evidence="5 10" id="KW-0132">Cell division</keyword>
<sequence length="297" mass="34077">MRISVVLRNGFRLFRETISLNLASVITVITVLFIYSMFVIIGSSSDSFLKEITKVDSMRVYVKSSSKTSVDELIKQLQEVEGVRSIVYYSQEDAYSYLKDSTVNINYLDKIPAELFPAFIEIAVKDDFQEVSRLREMERRIISLANVDVASYGEKWVQNFSDIRSAVKIFLVILTLLLTVSVGIIIFNTIRLSLFRYREDIKIYNLVGATRTFIEIPYVICSFVEITIAYFISSAFVYLFMLFMNVKLLTPVGLNFIVLPDVFYYLKTYIYLVIISTIASMISVASFLNKVKSINES</sequence>
<dbReference type="KEGG" id="gtl:EP073_05680"/>
<feature type="transmembrane region" description="Helical" evidence="11">
    <location>
        <begin position="20"/>
        <end position="41"/>
    </location>
</feature>
<dbReference type="InterPro" id="IPR040690">
    <property type="entry name" value="FtsX_ECD"/>
</dbReference>
<evidence type="ECO:0000313" key="14">
    <source>
        <dbReference type="EMBL" id="QAR32912.1"/>
    </source>
</evidence>
<evidence type="ECO:0000259" key="13">
    <source>
        <dbReference type="Pfam" id="PF18075"/>
    </source>
</evidence>
<gene>
    <name evidence="14" type="ORF">EP073_05680</name>
</gene>
<evidence type="ECO:0000256" key="5">
    <source>
        <dbReference type="ARBA" id="ARBA00022618"/>
    </source>
</evidence>
<keyword evidence="4 10" id="KW-1003">Cell membrane</keyword>
<evidence type="ECO:0000256" key="1">
    <source>
        <dbReference type="ARBA" id="ARBA00004651"/>
    </source>
</evidence>
<dbReference type="AlphaFoldDB" id="A0A3R5XWJ6"/>
<dbReference type="PANTHER" id="PTHR47755:SF1">
    <property type="entry name" value="CELL DIVISION PROTEIN FTSX"/>
    <property type="match status" value="1"/>
</dbReference>
<dbReference type="GO" id="GO:0051301">
    <property type="term" value="P:cell division"/>
    <property type="evidence" value="ECO:0007669"/>
    <property type="project" value="UniProtKB-KW"/>
</dbReference>
<keyword evidence="7 11" id="KW-1133">Transmembrane helix</keyword>
<protein>
    <recommendedName>
        <fullName evidence="3 10">Cell division protein FtsX</fullName>
    </recommendedName>
</protein>
<accession>A0A3R5XWJ6</accession>
<proteinExistence type="inferred from homology"/>
<keyword evidence="9 10" id="KW-0131">Cell cycle</keyword>
<evidence type="ECO:0000256" key="6">
    <source>
        <dbReference type="ARBA" id="ARBA00022692"/>
    </source>
</evidence>
<keyword evidence="15" id="KW-1185">Reference proteome</keyword>
<comment type="similarity">
    <text evidence="2 10">Belongs to the ABC-4 integral membrane protein family. FtsX subfamily.</text>
</comment>